<dbReference type="SUPFAM" id="SSF52266">
    <property type="entry name" value="SGNH hydrolase"/>
    <property type="match status" value="1"/>
</dbReference>
<gene>
    <name evidence="4" type="primary">Aste57867_8243</name>
    <name evidence="3" type="ORF">As57867_008212</name>
    <name evidence="4" type="ORF">ASTE57867_8243</name>
</gene>
<reference evidence="4 5" key="1">
    <citation type="submission" date="2019-03" db="EMBL/GenBank/DDBJ databases">
        <authorList>
            <person name="Gaulin E."/>
            <person name="Dumas B."/>
        </authorList>
    </citation>
    <scope>NUCLEOTIDE SEQUENCE [LARGE SCALE GENOMIC DNA]</scope>
    <source>
        <strain evidence="4">CBS 568.67</strain>
    </source>
</reference>
<keyword evidence="5" id="KW-1185">Reference proteome</keyword>
<dbReference type="InterPro" id="IPR036514">
    <property type="entry name" value="SGNH_hydro_sf"/>
</dbReference>
<dbReference type="EMBL" id="CAADRA010005116">
    <property type="protein sequence ID" value="VFT85130.1"/>
    <property type="molecule type" value="Genomic_DNA"/>
</dbReference>
<evidence type="ECO:0000313" key="4">
    <source>
        <dbReference type="EMBL" id="VFT85130.1"/>
    </source>
</evidence>
<dbReference type="PANTHER" id="PTHR14209">
    <property type="entry name" value="ISOAMYL ACETATE-HYDROLYZING ESTERASE 1"/>
    <property type="match status" value="1"/>
</dbReference>
<dbReference type="Gene3D" id="3.40.50.1110">
    <property type="entry name" value="SGNH hydrolase"/>
    <property type="match status" value="1"/>
</dbReference>
<dbReference type="InterPro" id="IPR045136">
    <property type="entry name" value="Iah1-like"/>
</dbReference>
<reference evidence="3" key="2">
    <citation type="submission" date="2019-06" db="EMBL/GenBank/DDBJ databases">
        <title>Genomics analysis of Aphanomyces spp. identifies a new class of oomycete effector associated with host adaptation.</title>
        <authorList>
            <person name="Gaulin E."/>
        </authorList>
    </citation>
    <scope>NUCLEOTIDE SEQUENCE</scope>
    <source>
        <strain evidence="3">CBS 578.67</strain>
    </source>
</reference>
<sequence>MFWRRETTPAAVSSTAFDLPPPAPPTGRVGMPSILFLGDSNTEIASHPDTLGFQVRFTQDYARKADTINRGNSGWNTRFWLKNLDRLVAEWMARPPSLVLVMLGTNDACAADGTIAWAHVPLDEFKSNLNALASAFQSSWGSRVLFVTALPFDDNSSKWHGSRTNADAGKYAAAMVALGQQIGVPVLDLWTPLQDSIATIFYDGLHLNRDGNVQVHMRMRAAIASAFPDLAPESLPIYYP</sequence>
<dbReference type="Proteomes" id="UP000332933">
    <property type="component" value="Unassembled WGS sequence"/>
</dbReference>
<dbReference type="InterPro" id="IPR013830">
    <property type="entry name" value="SGNH_hydro"/>
</dbReference>
<organism evidence="4 5">
    <name type="scientific">Aphanomyces stellatus</name>
    <dbReference type="NCBI Taxonomy" id="120398"/>
    <lineage>
        <taxon>Eukaryota</taxon>
        <taxon>Sar</taxon>
        <taxon>Stramenopiles</taxon>
        <taxon>Oomycota</taxon>
        <taxon>Saprolegniomycetes</taxon>
        <taxon>Saprolegniales</taxon>
        <taxon>Verrucalvaceae</taxon>
        <taxon>Aphanomyces</taxon>
    </lineage>
</organism>
<dbReference type="Pfam" id="PF13472">
    <property type="entry name" value="Lipase_GDSL_2"/>
    <property type="match status" value="1"/>
</dbReference>
<evidence type="ECO:0000259" key="2">
    <source>
        <dbReference type="Pfam" id="PF13472"/>
    </source>
</evidence>
<accession>A0A485KJQ6</accession>
<evidence type="ECO:0000313" key="3">
    <source>
        <dbReference type="EMBL" id="KAF0701249.1"/>
    </source>
</evidence>
<dbReference type="PANTHER" id="PTHR14209:SF19">
    <property type="entry name" value="ISOAMYL ACETATE-HYDROLYZING ESTERASE 1 HOMOLOG"/>
    <property type="match status" value="1"/>
</dbReference>
<dbReference type="AlphaFoldDB" id="A0A485KJQ6"/>
<dbReference type="EMBL" id="VJMH01005095">
    <property type="protein sequence ID" value="KAF0701249.1"/>
    <property type="molecule type" value="Genomic_DNA"/>
</dbReference>
<dbReference type="OrthoDB" id="671439at2759"/>
<proteinExistence type="predicted"/>
<feature type="region of interest" description="Disordered" evidence="1">
    <location>
        <begin position="1"/>
        <end position="25"/>
    </location>
</feature>
<evidence type="ECO:0000313" key="5">
    <source>
        <dbReference type="Proteomes" id="UP000332933"/>
    </source>
</evidence>
<name>A0A485KJQ6_9STRA</name>
<evidence type="ECO:0000256" key="1">
    <source>
        <dbReference type="SAM" id="MobiDB-lite"/>
    </source>
</evidence>
<feature type="domain" description="SGNH hydrolase-type esterase" evidence="2">
    <location>
        <begin position="36"/>
        <end position="212"/>
    </location>
</feature>
<protein>
    <submittedName>
        <fullName evidence="4">Aste57867_8243 protein</fullName>
    </submittedName>
</protein>